<feature type="non-terminal residue" evidence="2">
    <location>
        <position position="1"/>
    </location>
</feature>
<feature type="region of interest" description="Disordered" evidence="1">
    <location>
        <begin position="87"/>
        <end position="113"/>
    </location>
</feature>
<dbReference type="Proteomes" id="UP000601435">
    <property type="component" value="Unassembled WGS sequence"/>
</dbReference>
<organism evidence="2 3">
    <name type="scientific">Symbiodinium necroappetens</name>
    <dbReference type="NCBI Taxonomy" id="1628268"/>
    <lineage>
        <taxon>Eukaryota</taxon>
        <taxon>Sar</taxon>
        <taxon>Alveolata</taxon>
        <taxon>Dinophyceae</taxon>
        <taxon>Suessiales</taxon>
        <taxon>Symbiodiniaceae</taxon>
        <taxon>Symbiodinium</taxon>
    </lineage>
</organism>
<name>A0A812Y3K5_9DINO</name>
<feature type="compositionally biased region" description="Basic residues" evidence="1">
    <location>
        <begin position="87"/>
        <end position="96"/>
    </location>
</feature>
<evidence type="ECO:0000313" key="3">
    <source>
        <dbReference type="Proteomes" id="UP000601435"/>
    </source>
</evidence>
<comment type="caution">
    <text evidence="2">The sequence shown here is derived from an EMBL/GenBank/DDBJ whole genome shotgun (WGS) entry which is preliminary data.</text>
</comment>
<keyword evidence="3" id="KW-1185">Reference proteome</keyword>
<evidence type="ECO:0000256" key="1">
    <source>
        <dbReference type="SAM" id="MobiDB-lite"/>
    </source>
</evidence>
<reference evidence="2" key="1">
    <citation type="submission" date="2021-02" db="EMBL/GenBank/DDBJ databases">
        <authorList>
            <person name="Dougan E. K."/>
            <person name="Rhodes N."/>
            <person name="Thang M."/>
            <person name="Chan C."/>
        </authorList>
    </citation>
    <scope>NUCLEOTIDE SEQUENCE</scope>
</reference>
<proteinExistence type="predicted"/>
<dbReference type="AlphaFoldDB" id="A0A812Y3K5"/>
<sequence>MPGYAPTSRDDSPDEEEVLGASEEFDALYPVTAPLATGPEYDQWFAQLPSIGSANHFNGTCDRCCFHPKGRCMNGYNCQHCHFDHEKRKRKGKKRTERAEPGSEMGSIPPTPQGPHETFYAPALPVPSGFHDPGMEIPLPVPAYSSWYPEEAPVPEALYPGISPDPRCIHPRDEYVFKLEEENRFLRAMIEHHLGPTTAASLPPSIVAPKAEVAPVECPPGLGLEVLPEPQLAAPTSLSAGAAPFCPGVGLTSWSEPNAPVPA</sequence>
<protein>
    <submittedName>
        <fullName evidence="2">ShkE protein</fullName>
    </submittedName>
</protein>
<dbReference type="EMBL" id="CAJNJA010040277">
    <property type="protein sequence ID" value="CAE7764500.1"/>
    <property type="molecule type" value="Genomic_DNA"/>
</dbReference>
<dbReference type="OrthoDB" id="428206at2759"/>
<evidence type="ECO:0000313" key="2">
    <source>
        <dbReference type="EMBL" id="CAE7764500.1"/>
    </source>
</evidence>
<gene>
    <name evidence="2" type="primary">shkE</name>
    <name evidence="2" type="ORF">SNEC2469_LOCUS22283</name>
</gene>
<accession>A0A812Y3K5</accession>